<dbReference type="Proteomes" id="UP001164743">
    <property type="component" value="Chromosome 3A"/>
</dbReference>
<evidence type="ECO:0000256" key="1">
    <source>
        <dbReference type="SAM" id="MobiDB-lite"/>
    </source>
</evidence>
<dbReference type="GeneID" id="77808180"/>
<evidence type="ECO:0000313" key="2">
    <source>
        <dbReference type="EMBL" id="WAQ82962.1"/>
    </source>
</evidence>
<keyword evidence="3" id="KW-1185">Reference proteome</keyword>
<feature type="compositionally biased region" description="Basic and acidic residues" evidence="1">
    <location>
        <begin position="60"/>
        <end position="76"/>
    </location>
</feature>
<sequence length="117" mass="12963">MAWRLRIRKGLWVKEKVDARHPLFKIQAQSLQAHTDLATALTNTSIPPVSWTHPASPSEELMRQKRAEGHVAEPKLRKPNLSGPAGSGALPRTGDPPLVYRPGSIIESCRSRRPKSS</sequence>
<name>A0ABY7CJI1_9BASI</name>
<proteinExistence type="predicted"/>
<protein>
    <submittedName>
        <fullName evidence="2">Uncharacterized protein</fullName>
    </submittedName>
</protein>
<accession>A0ABY7CJI1</accession>
<dbReference type="EMBL" id="CP110423">
    <property type="protein sequence ID" value="WAQ82962.1"/>
    <property type="molecule type" value="Genomic_DNA"/>
</dbReference>
<gene>
    <name evidence="2" type="ORF">PtA15_3A328</name>
</gene>
<organism evidence="2 3">
    <name type="scientific">Puccinia triticina</name>
    <dbReference type="NCBI Taxonomy" id="208348"/>
    <lineage>
        <taxon>Eukaryota</taxon>
        <taxon>Fungi</taxon>
        <taxon>Dikarya</taxon>
        <taxon>Basidiomycota</taxon>
        <taxon>Pucciniomycotina</taxon>
        <taxon>Pucciniomycetes</taxon>
        <taxon>Pucciniales</taxon>
        <taxon>Pucciniaceae</taxon>
        <taxon>Puccinia</taxon>
    </lineage>
</organism>
<dbReference type="RefSeq" id="XP_053018517.1">
    <property type="nucleotide sequence ID" value="XM_053167285.1"/>
</dbReference>
<feature type="region of interest" description="Disordered" evidence="1">
    <location>
        <begin position="45"/>
        <end position="117"/>
    </location>
</feature>
<reference evidence="2" key="1">
    <citation type="submission" date="2022-10" db="EMBL/GenBank/DDBJ databases">
        <title>Puccinia triticina Genome sequencing and assembly.</title>
        <authorList>
            <person name="Li C."/>
        </authorList>
    </citation>
    <scope>NUCLEOTIDE SEQUENCE</scope>
    <source>
        <strain evidence="2">Pt15</strain>
    </source>
</reference>
<evidence type="ECO:0000313" key="3">
    <source>
        <dbReference type="Proteomes" id="UP001164743"/>
    </source>
</evidence>